<name>A0A6V8LZ18_9BACT</name>
<keyword evidence="1" id="KW-0472">Membrane</keyword>
<organism evidence="2 3">
    <name type="scientific">Fundidesulfovibrio magnetotacticus</name>
    <dbReference type="NCBI Taxonomy" id="2730080"/>
    <lineage>
        <taxon>Bacteria</taxon>
        <taxon>Pseudomonadati</taxon>
        <taxon>Thermodesulfobacteriota</taxon>
        <taxon>Desulfovibrionia</taxon>
        <taxon>Desulfovibrionales</taxon>
        <taxon>Desulfovibrionaceae</taxon>
        <taxon>Fundidesulfovibrio</taxon>
    </lineage>
</organism>
<feature type="transmembrane region" description="Helical" evidence="1">
    <location>
        <begin position="37"/>
        <end position="56"/>
    </location>
</feature>
<keyword evidence="1" id="KW-0812">Transmembrane</keyword>
<proteinExistence type="predicted"/>
<evidence type="ECO:0000256" key="1">
    <source>
        <dbReference type="SAM" id="Phobius"/>
    </source>
</evidence>
<reference evidence="2 3" key="1">
    <citation type="submission" date="2020-04" db="EMBL/GenBank/DDBJ databases">
        <authorList>
            <consortium name="Desulfovibrio sp. FSS-1 genome sequencing consortium"/>
            <person name="Shimoshige H."/>
            <person name="Kobayashi H."/>
            <person name="Maekawa T."/>
        </authorList>
    </citation>
    <scope>NUCLEOTIDE SEQUENCE [LARGE SCALE GENOMIC DNA]</scope>
    <source>
        <strain evidence="2 3">SIID29052-01</strain>
    </source>
</reference>
<sequence length="75" mass="8035">MAFRSLATNSLPNALRETASWLASGVMHSQAASPLSACIRCFLAGILLYVSLNLIFGEIFTSAAAVSTEVYYAQF</sequence>
<dbReference type="EMBL" id="BLTE01000017">
    <property type="protein sequence ID" value="GFK95478.1"/>
    <property type="molecule type" value="Genomic_DNA"/>
</dbReference>
<gene>
    <name evidence="2" type="ORF">NNJEOMEG_03343</name>
</gene>
<comment type="caution">
    <text evidence="2">The sequence shown here is derived from an EMBL/GenBank/DDBJ whole genome shotgun (WGS) entry which is preliminary data.</text>
</comment>
<dbReference type="Proteomes" id="UP000494245">
    <property type="component" value="Unassembled WGS sequence"/>
</dbReference>
<evidence type="ECO:0000313" key="2">
    <source>
        <dbReference type="EMBL" id="GFK95478.1"/>
    </source>
</evidence>
<reference evidence="2 3" key="2">
    <citation type="submission" date="2020-05" db="EMBL/GenBank/DDBJ databases">
        <title>Draft genome sequence of Desulfovibrio sp. strainFSS-1.</title>
        <authorList>
            <person name="Shimoshige H."/>
            <person name="Kobayashi H."/>
            <person name="Maekawa T."/>
        </authorList>
    </citation>
    <scope>NUCLEOTIDE SEQUENCE [LARGE SCALE GENOMIC DNA]</scope>
    <source>
        <strain evidence="2 3">SIID29052-01</strain>
    </source>
</reference>
<keyword evidence="1" id="KW-1133">Transmembrane helix</keyword>
<keyword evidence="3" id="KW-1185">Reference proteome</keyword>
<protein>
    <submittedName>
        <fullName evidence="2">Uncharacterized protein</fullName>
    </submittedName>
</protein>
<accession>A0A6V8LZ18</accession>
<dbReference type="AlphaFoldDB" id="A0A6V8LZ18"/>
<evidence type="ECO:0000313" key="3">
    <source>
        <dbReference type="Proteomes" id="UP000494245"/>
    </source>
</evidence>